<sequence>MMRYLTDTENQIDKGVASALTLNSRHQMPAVGLGVWRMEKPAIRSVIHSALHIGYRHLDCAGKPPKSKSDRAPTDRPESRGRATMLRRPASMSIPSLQVVNLQWHSVTRDGGVRAQGPRRKALGWRQRDVRPRGRWRRREGELGSSSIDQETAAPTIQGVSKR</sequence>
<reference evidence="2" key="1">
    <citation type="journal article" date="2018" name="DNA Res.">
        <title>Multiple hybrid de novo genome assembly of finger millet, an orphan allotetraploid crop.</title>
        <authorList>
            <person name="Hatakeyama M."/>
            <person name="Aluri S."/>
            <person name="Balachadran M.T."/>
            <person name="Sivarajan S.R."/>
            <person name="Patrignani A."/>
            <person name="Gruter S."/>
            <person name="Poveda L."/>
            <person name="Shimizu-Inatsugi R."/>
            <person name="Baeten J."/>
            <person name="Francoijs K.J."/>
            <person name="Nataraja K.N."/>
            <person name="Reddy Y.A.N."/>
            <person name="Phadnis S."/>
            <person name="Ravikumar R.L."/>
            <person name="Schlapbach R."/>
            <person name="Sreeman S.M."/>
            <person name="Shimizu K.K."/>
        </authorList>
    </citation>
    <scope>NUCLEOTIDE SEQUENCE</scope>
</reference>
<feature type="compositionally biased region" description="Polar residues" evidence="1">
    <location>
        <begin position="144"/>
        <end position="163"/>
    </location>
</feature>
<evidence type="ECO:0000313" key="2">
    <source>
        <dbReference type="EMBL" id="GJN11569.1"/>
    </source>
</evidence>
<comment type="caution">
    <text evidence="2">The sequence shown here is derived from an EMBL/GenBank/DDBJ whole genome shotgun (WGS) entry which is preliminary data.</text>
</comment>
<dbReference type="AlphaFoldDB" id="A0AAV5DMH7"/>
<dbReference type="Gene3D" id="3.20.20.100">
    <property type="entry name" value="NADP-dependent oxidoreductase domain"/>
    <property type="match status" value="1"/>
</dbReference>
<accession>A0AAV5DMH7</accession>
<name>A0AAV5DMH7_ELECO</name>
<reference evidence="2" key="2">
    <citation type="submission" date="2021-12" db="EMBL/GenBank/DDBJ databases">
        <title>Resequencing data analysis of finger millet.</title>
        <authorList>
            <person name="Hatakeyama M."/>
            <person name="Aluri S."/>
            <person name="Balachadran M.T."/>
            <person name="Sivarajan S.R."/>
            <person name="Poveda L."/>
            <person name="Shimizu-Inatsugi R."/>
            <person name="Schlapbach R."/>
            <person name="Sreeman S.M."/>
            <person name="Shimizu K.K."/>
        </authorList>
    </citation>
    <scope>NUCLEOTIDE SEQUENCE</scope>
</reference>
<feature type="region of interest" description="Disordered" evidence="1">
    <location>
        <begin position="59"/>
        <end position="92"/>
    </location>
</feature>
<protein>
    <submittedName>
        <fullName evidence="2">Uncharacterized protein</fullName>
    </submittedName>
</protein>
<dbReference type="InterPro" id="IPR036812">
    <property type="entry name" value="NAD(P)_OxRdtase_dom_sf"/>
</dbReference>
<organism evidence="2 3">
    <name type="scientific">Eleusine coracana subsp. coracana</name>
    <dbReference type="NCBI Taxonomy" id="191504"/>
    <lineage>
        <taxon>Eukaryota</taxon>
        <taxon>Viridiplantae</taxon>
        <taxon>Streptophyta</taxon>
        <taxon>Embryophyta</taxon>
        <taxon>Tracheophyta</taxon>
        <taxon>Spermatophyta</taxon>
        <taxon>Magnoliopsida</taxon>
        <taxon>Liliopsida</taxon>
        <taxon>Poales</taxon>
        <taxon>Poaceae</taxon>
        <taxon>PACMAD clade</taxon>
        <taxon>Chloridoideae</taxon>
        <taxon>Cynodonteae</taxon>
        <taxon>Eleusininae</taxon>
        <taxon>Eleusine</taxon>
    </lineage>
</organism>
<dbReference type="Proteomes" id="UP001054889">
    <property type="component" value="Unassembled WGS sequence"/>
</dbReference>
<evidence type="ECO:0000313" key="3">
    <source>
        <dbReference type="Proteomes" id="UP001054889"/>
    </source>
</evidence>
<gene>
    <name evidence="2" type="primary">ga29768</name>
    <name evidence="2" type="ORF">PR202_ga29768</name>
</gene>
<evidence type="ECO:0000256" key="1">
    <source>
        <dbReference type="SAM" id="MobiDB-lite"/>
    </source>
</evidence>
<keyword evidence="3" id="KW-1185">Reference proteome</keyword>
<feature type="compositionally biased region" description="Basic and acidic residues" evidence="1">
    <location>
        <begin position="67"/>
        <end position="81"/>
    </location>
</feature>
<dbReference type="SUPFAM" id="SSF51430">
    <property type="entry name" value="NAD(P)-linked oxidoreductase"/>
    <property type="match status" value="1"/>
</dbReference>
<proteinExistence type="predicted"/>
<feature type="region of interest" description="Disordered" evidence="1">
    <location>
        <begin position="107"/>
        <end position="163"/>
    </location>
</feature>
<dbReference type="EMBL" id="BQKI01000018">
    <property type="protein sequence ID" value="GJN11569.1"/>
    <property type="molecule type" value="Genomic_DNA"/>
</dbReference>